<evidence type="ECO:0000313" key="7">
    <source>
        <dbReference type="EMBL" id="ABK14887.1"/>
    </source>
</evidence>
<keyword evidence="8" id="KW-1185">Reference proteome</keyword>
<feature type="transmembrane region" description="Helical" evidence="6">
    <location>
        <begin position="170"/>
        <end position="198"/>
    </location>
</feature>
<evidence type="ECO:0000256" key="1">
    <source>
        <dbReference type="ARBA" id="ARBA00004141"/>
    </source>
</evidence>
<evidence type="ECO:0000313" key="8">
    <source>
        <dbReference type="Proteomes" id="UP000000674"/>
    </source>
</evidence>
<dbReference type="GO" id="GO:0043190">
    <property type="term" value="C:ATP-binding cassette (ABC) transporter complex"/>
    <property type="evidence" value="ECO:0007669"/>
    <property type="project" value="InterPro"/>
</dbReference>
<dbReference type="KEGG" id="mtp:Mthe_1104"/>
<dbReference type="Gene3D" id="1.10.3470.10">
    <property type="entry name" value="ABC transporter involved in vitamin B12 uptake, BtuC"/>
    <property type="match status" value="1"/>
</dbReference>
<dbReference type="HOGENOM" id="CLU_028808_3_0_2"/>
<gene>
    <name evidence="7" type="ordered locus">Mthe_1104</name>
</gene>
<reference evidence="7 8" key="1">
    <citation type="submission" date="2006-10" db="EMBL/GenBank/DDBJ databases">
        <title>Complete sequence of Methanosaeta thermophila PT.</title>
        <authorList>
            <consortium name="US DOE Joint Genome Institute"/>
            <person name="Copeland A."/>
            <person name="Lucas S."/>
            <person name="Lapidus A."/>
            <person name="Barry K."/>
            <person name="Detter J.C."/>
            <person name="Glavina del Rio T."/>
            <person name="Hammon N."/>
            <person name="Israni S."/>
            <person name="Pitluck S."/>
            <person name="Chain P."/>
            <person name="Malfatti S."/>
            <person name="Shin M."/>
            <person name="Vergez L."/>
            <person name="Schmutz J."/>
            <person name="Larimer F."/>
            <person name="Land M."/>
            <person name="Hauser L."/>
            <person name="Kyrpides N."/>
            <person name="Kim E."/>
            <person name="Smith K.S."/>
            <person name="Ingram-Smith C."/>
            <person name="Richardson P."/>
        </authorList>
    </citation>
    <scope>NUCLEOTIDE SEQUENCE [LARGE SCALE GENOMIC DNA]</scope>
    <source>
        <strain evidence="8">DSM 6194 / JCM 14653 / NBRC 101360 / PT</strain>
    </source>
</reference>
<dbReference type="STRING" id="349307.Mthe_1104"/>
<feature type="transmembrane region" description="Helical" evidence="6">
    <location>
        <begin position="241"/>
        <end position="258"/>
    </location>
</feature>
<feature type="transmembrane region" description="Helical" evidence="6">
    <location>
        <begin position="84"/>
        <end position="103"/>
    </location>
</feature>
<dbReference type="PANTHER" id="PTHR30477:SF18">
    <property type="entry name" value="METAL TRANSPORT SYSTEM MEMBRANE PROTEIN CT_417-RELATED"/>
    <property type="match status" value="1"/>
</dbReference>
<keyword evidence="4 6" id="KW-1133">Transmembrane helix</keyword>
<evidence type="ECO:0000256" key="3">
    <source>
        <dbReference type="ARBA" id="ARBA00022692"/>
    </source>
</evidence>
<evidence type="ECO:0000256" key="5">
    <source>
        <dbReference type="ARBA" id="ARBA00023136"/>
    </source>
</evidence>
<evidence type="ECO:0000256" key="4">
    <source>
        <dbReference type="ARBA" id="ARBA00022989"/>
    </source>
</evidence>
<proteinExistence type="inferred from homology"/>
<dbReference type="GO" id="GO:0055085">
    <property type="term" value="P:transmembrane transport"/>
    <property type="evidence" value="ECO:0007669"/>
    <property type="project" value="InterPro"/>
</dbReference>
<comment type="similarity">
    <text evidence="2">Belongs to the ABC-3 integral membrane protein family.</text>
</comment>
<dbReference type="InterPro" id="IPR001626">
    <property type="entry name" value="ABC_TroCD"/>
</dbReference>
<dbReference type="CDD" id="cd06550">
    <property type="entry name" value="TM_ABC_iron-siderophores_like"/>
    <property type="match status" value="1"/>
</dbReference>
<organism evidence="7 8">
    <name type="scientific">Methanothrix thermoacetophila (strain DSM 6194 / JCM 14653 / NBRC 101360 / PT)</name>
    <name type="common">Methanosaeta thermophila</name>
    <dbReference type="NCBI Taxonomy" id="349307"/>
    <lineage>
        <taxon>Archaea</taxon>
        <taxon>Methanobacteriati</taxon>
        <taxon>Methanobacteriota</taxon>
        <taxon>Stenosarchaea group</taxon>
        <taxon>Methanomicrobia</taxon>
        <taxon>Methanotrichales</taxon>
        <taxon>Methanotrichaceae</taxon>
        <taxon>Methanothrix</taxon>
    </lineage>
</organism>
<keyword evidence="3 6" id="KW-0812">Transmembrane</keyword>
<dbReference type="Proteomes" id="UP000000674">
    <property type="component" value="Chromosome"/>
</dbReference>
<dbReference type="EMBL" id="CP000477">
    <property type="protein sequence ID" value="ABK14887.1"/>
    <property type="molecule type" value="Genomic_DNA"/>
</dbReference>
<feature type="transmembrane region" description="Helical" evidence="6">
    <location>
        <begin position="58"/>
        <end position="78"/>
    </location>
</feature>
<evidence type="ECO:0000256" key="6">
    <source>
        <dbReference type="SAM" id="Phobius"/>
    </source>
</evidence>
<keyword evidence="5 6" id="KW-0472">Membrane</keyword>
<feature type="transmembrane region" description="Helical" evidence="6">
    <location>
        <begin position="210"/>
        <end position="235"/>
    </location>
</feature>
<comment type="subcellular location">
    <subcellularLocation>
        <location evidence="1">Membrane</location>
        <topology evidence="1">Multi-pass membrane protein</topology>
    </subcellularLocation>
</comment>
<dbReference type="InterPro" id="IPR037294">
    <property type="entry name" value="ABC_BtuC-like"/>
</dbReference>
<dbReference type="PANTHER" id="PTHR30477">
    <property type="entry name" value="ABC-TRANSPORTER METAL-BINDING PROTEIN"/>
    <property type="match status" value="1"/>
</dbReference>
<sequence>MQYEFMKTALVAGLMLSILCGVVGVYVVLNRIVFIGDGVAHAAFGGIGLGYLLGIDPFFLALVAAVLAAAGIGAVSRFKVSEDTAIGVFLAMGMALGVLLMSMSTGYSRDLFDYLFGNILAVSWIDVKIMIVLTVIITVLALALYKEFLILSFDPHYGEALGLPVGRLKMLLLCMVAFTVVMLIKIVGIIMVIAMLTIPAAISRQHLCNLKLIIALSVILGMIFATAGLLVSYAFDLPSGATVILIAAAAFFASTAVSQRNASV</sequence>
<feature type="transmembrane region" description="Helical" evidence="6">
    <location>
        <begin position="115"/>
        <end position="145"/>
    </location>
</feature>
<dbReference type="Pfam" id="PF00950">
    <property type="entry name" value="ABC-3"/>
    <property type="match status" value="1"/>
</dbReference>
<dbReference type="GO" id="GO:0010043">
    <property type="term" value="P:response to zinc ion"/>
    <property type="evidence" value="ECO:0007669"/>
    <property type="project" value="TreeGrafter"/>
</dbReference>
<accession>A0B863</accession>
<name>A0B863_METTP</name>
<dbReference type="AlphaFoldDB" id="A0B863"/>
<evidence type="ECO:0000256" key="2">
    <source>
        <dbReference type="ARBA" id="ARBA00008034"/>
    </source>
</evidence>
<dbReference type="SUPFAM" id="SSF81345">
    <property type="entry name" value="ABC transporter involved in vitamin B12 uptake, BtuC"/>
    <property type="match status" value="1"/>
</dbReference>
<protein>
    <submittedName>
        <fullName evidence="7">ABC-3 protein</fullName>
    </submittedName>
</protein>